<dbReference type="HOGENOM" id="CLU_1692997_0_0_3"/>
<dbReference type="eggNOG" id="COG1715">
    <property type="taxonomic scope" value="Bacteria"/>
</dbReference>
<proteinExistence type="predicted"/>
<organism evidence="1 2">
    <name type="scientific">Gloeobacter kilaueensis (strain ATCC BAA-2537 / CCAP 1431/1 / ULC 316 / JS1)</name>
    <dbReference type="NCBI Taxonomy" id="1183438"/>
    <lineage>
        <taxon>Bacteria</taxon>
        <taxon>Bacillati</taxon>
        <taxon>Cyanobacteriota</taxon>
        <taxon>Cyanophyceae</taxon>
        <taxon>Gloeobacterales</taxon>
        <taxon>Gloeobacteraceae</taxon>
        <taxon>Gloeobacter</taxon>
    </lineage>
</organism>
<gene>
    <name evidence="1" type="ORF">GKIL_3247</name>
</gene>
<protein>
    <submittedName>
        <fullName evidence="1">Tetratricopeptide repeat-containing protein</fullName>
    </submittedName>
</protein>
<dbReference type="KEGG" id="glj:GKIL_3247"/>
<sequence>MAQADTSSSENVQYVVDRLVLWAKRVDRSLARVEYLSESTRQEVVIRLRSALAPLGIKFHEVALLQEKAPAQLVWDLLENLAALEPGVLSVSGFEETFLRDDVRNLVYLNYQREKFADLPLRQIWWLTPTLADAFTRAIPDLDSWFVVRLKLTSV</sequence>
<accession>U5QKU9</accession>
<evidence type="ECO:0000313" key="2">
    <source>
        <dbReference type="Proteomes" id="UP000017396"/>
    </source>
</evidence>
<dbReference type="AlphaFoldDB" id="U5QKU9"/>
<dbReference type="Proteomes" id="UP000017396">
    <property type="component" value="Chromosome"/>
</dbReference>
<dbReference type="STRING" id="1183438.GKIL_3247"/>
<reference evidence="1 2" key="1">
    <citation type="journal article" date="2013" name="PLoS ONE">
        <title>Cultivation and Complete Genome Sequencing of Gloeobacter kilaueensis sp. nov., from a Lava Cave in Kilauea Caldera, Hawai'i.</title>
        <authorList>
            <person name="Saw J.H."/>
            <person name="Schatz M."/>
            <person name="Brown M.V."/>
            <person name="Kunkel D.D."/>
            <person name="Foster J.S."/>
            <person name="Shick H."/>
            <person name="Christensen S."/>
            <person name="Hou S."/>
            <person name="Wan X."/>
            <person name="Donachie S.P."/>
        </authorList>
    </citation>
    <scope>NUCLEOTIDE SEQUENCE [LARGE SCALE GENOMIC DNA]</scope>
    <source>
        <strain evidence="2">JS</strain>
    </source>
</reference>
<keyword evidence="2" id="KW-1185">Reference proteome</keyword>
<dbReference type="RefSeq" id="WP_023174772.1">
    <property type="nucleotide sequence ID" value="NC_022600.1"/>
</dbReference>
<evidence type="ECO:0000313" key="1">
    <source>
        <dbReference type="EMBL" id="AGY59493.1"/>
    </source>
</evidence>
<name>U5QKU9_GLOK1</name>
<dbReference type="EMBL" id="CP003587">
    <property type="protein sequence ID" value="AGY59493.1"/>
    <property type="molecule type" value="Genomic_DNA"/>
</dbReference>